<dbReference type="Pfam" id="PF07702">
    <property type="entry name" value="UTRA"/>
    <property type="match status" value="1"/>
</dbReference>
<dbReference type="InterPro" id="IPR000524">
    <property type="entry name" value="Tscrpt_reg_HTH_GntR"/>
</dbReference>
<dbReference type="Pfam" id="PF00392">
    <property type="entry name" value="GntR"/>
    <property type="match status" value="1"/>
</dbReference>
<proteinExistence type="predicted"/>
<dbReference type="Gene3D" id="3.40.1410.10">
    <property type="entry name" value="Chorismate lyase-like"/>
    <property type="match status" value="1"/>
</dbReference>
<gene>
    <name evidence="5" type="ORF">PEPS_33530</name>
</gene>
<dbReference type="SUPFAM" id="SSF46785">
    <property type="entry name" value="Winged helix' DNA-binding domain"/>
    <property type="match status" value="1"/>
</dbReference>
<keyword evidence="3" id="KW-0804">Transcription</keyword>
<feature type="domain" description="HTH gntR-type" evidence="4">
    <location>
        <begin position="12"/>
        <end position="80"/>
    </location>
</feature>
<keyword evidence="2" id="KW-0238">DNA-binding</keyword>
<protein>
    <submittedName>
        <fullName evidence="5">Transcriptional regulator</fullName>
    </submittedName>
</protein>
<keyword evidence="5" id="KW-0614">Plasmid</keyword>
<dbReference type="Proteomes" id="UP001354989">
    <property type="component" value="Plasmid pPP1"/>
</dbReference>
<dbReference type="PROSITE" id="PS50949">
    <property type="entry name" value="HTH_GNTR"/>
    <property type="match status" value="1"/>
</dbReference>
<keyword evidence="6" id="KW-1185">Reference proteome</keyword>
<dbReference type="PANTHER" id="PTHR44846:SF1">
    <property type="entry name" value="MANNOSYL-D-GLYCERATE TRANSPORT_METABOLISM SYSTEM REPRESSOR MNGR-RELATED"/>
    <property type="match status" value="1"/>
</dbReference>
<dbReference type="InterPro" id="IPR028978">
    <property type="entry name" value="Chorismate_lyase_/UTRA_dom_sf"/>
</dbReference>
<evidence type="ECO:0000256" key="3">
    <source>
        <dbReference type="ARBA" id="ARBA00023163"/>
    </source>
</evidence>
<evidence type="ECO:0000256" key="1">
    <source>
        <dbReference type="ARBA" id="ARBA00023015"/>
    </source>
</evidence>
<sequence>MSKFKIDHQSATPIYQQLSQYLRELMLQEQYQQGALLPKEVDLAEQLEISRNTVRQAINQLVVEGLLVRKKGVGTSVVQGQGAVMTKLKEWHSFTHEMNEAGRLLNNRSLEIDWVSAPEECAAFFQLERGASVLCLKRLREIEGRCLVYFESYFHPALGLTGQEDFNRSLYEILEQDLGIVPAISAERIQAVLATKALAAQLDIPRKGAVLKRVRQVKDRHGAPIEYNVGYYQGNAFVYEIDIHR</sequence>
<dbReference type="SMART" id="SM00345">
    <property type="entry name" value="HTH_GNTR"/>
    <property type="match status" value="1"/>
</dbReference>
<dbReference type="InterPro" id="IPR036388">
    <property type="entry name" value="WH-like_DNA-bd_sf"/>
</dbReference>
<dbReference type="InterPro" id="IPR011663">
    <property type="entry name" value="UTRA"/>
</dbReference>
<organism evidence="5 6">
    <name type="scientific">Persicobacter psychrovividus</name>
    <dbReference type="NCBI Taxonomy" id="387638"/>
    <lineage>
        <taxon>Bacteria</taxon>
        <taxon>Pseudomonadati</taxon>
        <taxon>Bacteroidota</taxon>
        <taxon>Cytophagia</taxon>
        <taxon>Cytophagales</taxon>
        <taxon>Persicobacteraceae</taxon>
        <taxon>Persicobacter</taxon>
    </lineage>
</organism>
<evidence type="ECO:0000256" key="2">
    <source>
        <dbReference type="ARBA" id="ARBA00023125"/>
    </source>
</evidence>
<accession>A0ABN6LCZ9</accession>
<dbReference type="PANTHER" id="PTHR44846">
    <property type="entry name" value="MANNOSYL-D-GLYCERATE TRANSPORT/METABOLISM SYSTEM REPRESSOR MNGR-RELATED"/>
    <property type="match status" value="1"/>
</dbReference>
<dbReference type="SUPFAM" id="SSF64288">
    <property type="entry name" value="Chorismate lyase-like"/>
    <property type="match status" value="1"/>
</dbReference>
<dbReference type="RefSeq" id="WP_338398260.1">
    <property type="nucleotide sequence ID" value="NZ_AP025293.1"/>
</dbReference>
<evidence type="ECO:0000313" key="5">
    <source>
        <dbReference type="EMBL" id="BDD01073.1"/>
    </source>
</evidence>
<evidence type="ECO:0000313" key="6">
    <source>
        <dbReference type="Proteomes" id="UP001354989"/>
    </source>
</evidence>
<reference evidence="5 6" key="1">
    <citation type="submission" date="2021-12" db="EMBL/GenBank/DDBJ databases">
        <title>Genome sequencing of bacteria with rrn-lacking chromosome and rrn-plasmid.</title>
        <authorList>
            <person name="Anda M."/>
            <person name="Iwasaki W."/>
        </authorList>
    </citation>
    <scope>NUCLEOTIDE SEQUENCE [LARGE SCALE GENOMIC DNA]</scope>
    <source>
        <strain evidence="5 6">NBRC 101262</strain>
        <plasmid evidence="5 6">pPP1</plasmid>
    </source>
</reference>
<dbReference type="CDD" id="cd07377">
    <property type="entry name" value="WHTH_GntR"/>
    <property type="match status" value="1"/>
</dbReference>
<keyword evidence="1" id="KW-0805">Transcription regulation</keyword>
<dbReference type="Gene3D" id="1.10.10.10">
    <property type="entry name" value="Winged helix-like DNA-binding domain superfamily/Winged helix DNA-binding domain"/>
    <property type="match status" value="1"/>
</dbReference>
<name>A0ABN6LCZ9_9BACT</name>
<dbReference type="EMBL" id="AP025293">
    <property type="protein sequence ID" value="BDD01073.1"/>
    <property type="molecule type" value="Genomic_DNA"/>
</dbReference>
<dbReference type="SMART" id="SM00866">
    <property type="entry name" value="UTRA"/>
    <property type="match status" value="1"/>
</dbReference>
<evidence type="ECO:0000259" key="4">
    <source>
        <dbReference type="PROSITE" id="PS50949"/>
    </source>
</evidence>
<dbReference type="InterPro" id="IPR036390">
    <property type="entry name" value="WH_DNA-bd_sf"/>
</dbReference>
<geneLocation type="plasmid" evidence="5 6">
    <name>pPP1</name>
</geneLocation>
<dbReference type="InterPro" id="IPR050679">
    <property type="entry name" value="Bact_HTH_transcr_reg"/>
</dbReference>
<dbReference type="PRINTS" id="PR00035">
    <property type="entry name" value="HTHGNTR"/>
</dbReference>